<keyword evidence="2" id="KW-1185">Reference proteome</keyword>
<organism evidence="1 2">
    <name type="scientific">Pholiota conissans</name>
    <dbReference type="NCBI Taxonomy" id="109636"/>
    <lineage>
        <taxon>Eukaryota</taxon>
        <taxon>Fungi</taxon>
        <taxon>Dikarya</taxon>
        <taxon>Basidiomycota</taxon>
        <taxon>Agaricomycotina</taxon>
        <taxon>Agaricomycetes</taxon>
        <taxon>Agaricomycetidae</taxon>
        <taxon>Agaricales</taxon>
        <taxon>Agaricineae</taxon>
        <taxon>Strophariaceae</taxon>
        <taxon>Pholiota</taxon>
    </lineage>
</organism>
<name>A0A9P5YQ03_9AGAR</name>
<dbReference type="EMBL" id="MU155454">
    <property type="protein sequence ID" value="KAF9473292.1"/>
    <property type="molecule type" value="Genomic_DNA"/>
</dbReference>
<evidence type="ECO:0000313" key="1">
    <source>
        <dbReference type="EMBL" id="KAF9473292.1"/>
    </source>
</evidence>
<dbReference type="Proteomes" id="UP000807469">
    <property type="component" value="Unassembled WGS sequence"/>
</dbReference>
<protein>
    <submittedName>
        <fullName evidence="1">Uncharacterized protein</fullName>
    </submittedName>
</protein>
<comment type="caution">
    <text evidence="1">The sequence shown here is derived from an EMBL/GenBank/DDBJ whole genome shotgun (WGS) entry which is preliminary data.</text>
</comment>
<dbReference type="OrthoDB" id="2900663at2759"/>
<reference evidence="1" key="1">
    <citation type="submission" date="2020-11" db="EMBL/GenBank/DDBJ databases">
        <authorList>
            <consortium name="DOE Joint Genome Institute"/>
            <person name="Ahrendt S."/>
            <person name="Riley R."/>
            <person name="Andreopoulos W."/>
            <person name="Labutti K."/>
            <person name="Pangilinan J."/>
            <person name="Ruiz-Duenas F.J."/>
            <person name="Barrasa J.M."/>
            <person name="Sanchez-Garcia M."/>
            <person name="Camarero S."/>
            <person name="Miyauchi S."/>
            <person name="Serrano A."/>
            <person name="Linde D."/>
            <person name="Babiker R."/>
            <person name="Drula E."/>
            <person name="Ayuso-Fernandez I."/>
            <person name="Pacheco R."/>
            <person name="Padilla G."/>
            <person name="Ferreira P."/>
            <person name="Barriuso J."/>
            <person name="Kellner H."/>
            <person name="Castanera R."/>
            <person name="Alfaro M."/>
            <person name="Ramirez L."/>
            <person name="Pisabarro A.G."/>
            <person name="Kuo A."/>
            <person name="Tritt A."/>
            <person name="Lipzen A."/>
            <person name="He G."/>
            <person name="Yan M."/>
            <person name="Ng V."/>
            <person name="Cullen D."/>
            <person name="Martin F."/>
            <person name="Rosso M.-N."/>
            <person name="Henrissat B."/>
            <person name="Hibbett D."/>
            <person name="Martinez A.T."/>
            <person name="Grigoriev I.V."/>
        </authorList>
    </citation>
    <scope>NUCLEOTIDE SEQUENCE</scope>
    <source>
        <strain evidence="1">CIRM-BRFM 674</strain>
    </source>
</reference>
<dbReference type="AlphaFoldDB" id="A0A9P5YQ03"/>
<gene>
    <name evidence="1" type="ORF">BDN70DRAFT_925241</name>
</gene>
<evidence type="ECO:0000313" key="2">
    <source>
        <dbReference type="Proteomes" id="UP000807469"/>
    </source>
</evidence>
<sequence length="538" mass="62179">MVPEPLFKDDKFERLFRKCIVFPAYGSRTRLADMIVRTVTVDDITSLQMHSRCIDITTTFGESARKTRVMTHQAARGRMYIFFYNMSSNLPLNLNIARMIGVTQSGLKAEKRLFWRGDVVAMLAQPESERFNFVVESLDADLSELNSLEEFFREKYFEGFLERALQLEEEQWDCYLSTYNHRPISFITGAPTSYWGSDATKKEEQFLGDINELRSFIGRLPIPRYFYMKSYTEHAANLFAAFKSVLGLQAVTGAPKFPPEIERRIFETSAFENPEFCTTLVLVARRVNAWIDPILLTTVCLLMSFDYLSSSERKLEPRDKLFLAKLKNGKAPQYYAQHVKNLSIIDPHAMNDNINNILAICTGVENLVVLSAWGVEFPDYREAGRNMRRLCISLERFAQKPPSIPNFYHHIFANITHLHLNDDSDDWPHYVGWENLSSLTHLALACSDTPDRTLRHIQTALPTVRYVALGHYECRGWDNRVVVNNSPHITARWGIRVVRLSELSVYDWERGARGQGDFWDIVEREVQRRLSTFECGVD</sequence>
<proteinExistence type="predicted"/>
<accession>A0A9P5YQ03</accession>